<dbReference type="PANTHER" id="PTHR14338:SF7">
    <property type="entry name" value="PH DOMAIN-CONTAINING PROTEIN"/>
    <property type="match status" value="1"/>
</dbReference>
<dbReference type="Pfam" id="PF00169">
    <property type="entry name" value="PH"/>
    <property type="match status" value="1"/>
</dbReference>
<dbReference type="InterPro" id="IPR001849">
    <property type="entry name" value="PH_domain"/>
</dbReference>
<sequence length="491" mass="55312">MIVRFAPCPWSELLPGIEKFLRTTLAKESLSAFAENQRLLFVERLDILQLPPHLPPKPDGERMQIQGRKLPEPGKSKSNEDFIAHQRAISRQSLPQTGTQNSLWEIFILILLTLQWAWHRLRPIRGGLYEEPVPMENKFIDSQNYLPSSSAAIAALDNELDGDSSTSYESYDEPDVDGHYNNIGCDGQIKTDIPLPRLKPKKKKKSLSILERYYKQLLNVTQEGDVHHKTKGSWIRRYCALCDGIFYIYKDRESKPLYGLPLAGYDVILQEKEKGRSNVLRLAHPGCETHFLSTDSASEIQSWINKIEPLCSTASSDAANSQSNDRTGSISSMETYTDNALLNGSPTMKNRKVANTMSSDGKREKKGKIGKFLSETFGKKKGRSVSQQLEISEGALLDRHCLASPDISIAGLVKLSSPLWLNDDSWQYKYCAIRNGTFECFKDDSNSSDLDFSCHSPSMSWAIRPARETTPYVLPSPSRVKPHLSSNPRIK</sequence>
<feature type="region of interest" description="Disordered" evidence="5">
    <location>
        <begin position="53"/>
        <end position="78"/>
    </location>
</feature>
<keyword evidence="4" id="KW-0175">Coiled coil</keyword>
<name>A0A7J7KPH3_BUGNE</name>
<evidence type="ECO:0000256" key="3">
    <source>
        <dbReference type="ARBA" id="ARBA00022737"/>
    </source>
</evidence>
<reference evidence="7" key="1">
    <citation type="submission" date="2020-06" db="EMBL/GenBank/DDBJ databases">
        <title>Draft genome of Bugula neritina, a colonial animal packing powerful symbionts and potential medicines.</title>
        <authorList>
            <person name="Rayko M."/>
        </authorList>
    </citation>
    <scope>NUCLEOTIDE SEQUENCE [LARGE SCALE GENOMIC DNA]</scope>
    <source>
        <strain evidence="7">Kwan_BN1</strain>
    </source>
</reference>
<dbReference type="EMBL" id="VXIV02000191">
    <property type="protein sequence ID" value="KAF6039973.1"/>
    <property type="molecule type" value="Genomic_DNA"/>
</dbReference>
<keyword evidence="2" id="KW-0963">Cytoplasm</keyword>
<dbReference type="SMART" id="SM00233">
    <property type="entry name" value="PH"/>
    <property type="match status" value="1"/>
</dbReference>
<comment type="subcellular location">
    <subcellularLocation>
        <location evidence="1">Cytoplasm</location>
    </subcellularLocation>
</comment>
<dbReference type="PROSITE" id="PS50003">
    <property type="entry name" value="PH_DOMAIN"/>
    <property type="match status" value="1"/>
</dbReference>
<dbReference type="GO" id="GO:0017124">
    <property type="term" value="F:SH3 domain binding"/>
    <property type="evidence" value="ECO:0007669"/>
    <property type="project" value="TreeGrafter"/>
</dbReference>
<evidence type="ECO:0000256" key="5">
    <source>
        <dbReference type="SAM" id="MobiDB-lite"/>
    </source>
</evidence>
<dbReference type="SUPFAM" id="SSF50729">
    <property type="entry name" value="PH domain-like"/>
    <property type="match status" value="1"/>
</dbReference>
<comment type="caution">
    <text evidence="7">The sequence shown here is derived from an EMBL/GenBank/DDBJ whole genome shotgun (WGS) entry which is preliminary data.</text>
</comment>
<organism evidence="7 8">
    <name type="scientific">Bugula neritina</name>
    <name type="common">Brown bryozoan</name>
    <name type="synonym">Sertularia neritina</name>
    <dbReference type="NCBI Taxonomy" id="10212"/>
    <lineage>
        <taxon>Eukaryota</taxon>
        <taxon>Metazoa</taxon>
        <taxon>Spiralia</taxon>
        <taxon>Lophotrochozoa</taxon>
        <taxon>Bryozoa</taxon>
        <taxon>Gymnolaemata</taxon>
        <taxon>Cheilostomatida</taxon>
        <taxon>Flustrina</taxon>
        <taxon>Buguloidea</taxon>
        <taxon>Bugulidae</taxon>
        <taxon>Bugula</taxon>
    </lineage>
</organism>
<feature type="domain" description="PH" evidence="6">
    <location>
        <begin position="219"/>
        <end position="312"/>
    </location>
</feature>
<feature type="compositionally biased region" description="Basic and acidic residues" evidence="5">
    <location>
        <begin position="69"/>
        <end position="78"/>
    </location>
</feature>
<dbReference type="Proteomes" id="UP000593567">
    <property type="component" value="Unassembled WGS sequence"/>
</dbReference>
<dbReference type="GO" id="GO:0005829">
    <property type="term" value="C:cytosol"/>
    <property type="evidence" value="ECO:0007669"/>
    <property type="project" value="TreeGrafter"/>
</dbReference>
<protein>
    <recommendedName>
        <fullName evidence="6">PH domain-containing protein</fullName>
    </recommendedName>
</protein>
<feature type="region of interest" description="Disordered" evidence="5">
    <location>
        <begin position="472"/>
        <end position="491"/>
    </location>
</feature>
<dbReference type="AlphaFoldDB" id="A0A7J7KPH3"/>
<evidence type="ECO:0000313" key="7">
    <source>
        <dbReference type="EMBL" id="KAF6039973.1"/>
    </source>
</evidence>
<dbReference type="InterPro" id="IPR011993">
    <property type="entry name" value="PH-like_dom_sf"/>
</dbReference>
<evidence type="ECO:0000313" key="8">
    <source>
        <dbReference type="Proteomes" id="UP000593567"/>
    </source>
</evidence>
<gene>
    <name evidence="7" type="ORF">EB796_001720</name>
</gene>
<evidence type="ECO:0000256" key="4">
    <source>
        <dbReference type="ARBA" id="ARBA00023054"/>
    </source>
</evidence>
<keyword evidence="8" id="KW-1185">Reference proteome</keyword>
<evidence type="ECO:0000256" key="1">
    <source>
        <dbReference type="ARBA" id="ARBA00004496"/>
    </source>
</evidence>
<accession>A0A7J7KPH3</accession>
<evidence type="ECO:0000256" key="2">
    <source>
        <dbReference type="ARBA" id="ARBA00022490"/>
    </source>
</evidence>
<evidence type="ECO:0000259" key="6">
    <source>
        <dbReference type="PROSITE" id="PS50003"/>
    </source>
</evidence>
<dbReference type="OrthoDB" id="5970758at2759"/>
<dbReference type="PANTHER" id="PTHR14338">
    <property type="entry name" value="ACTIN FILAMENT-ASSOCIATED PROTEIN 1 FAMILY MEMBER"/>
    <property type="match status" value="1"/>
</dbReference>
<dbReference type="InterPro" id="IPR030113">
    <property type="entry name" value="AFAP"/>
</dbReference>
<dbReference type="Gene3D" id="2.30.29.30">
    <property type="entry name" value="Pleckstrin-homology domain (PH domain)/Phosphotyrosine-binding domain (PTB)"/>
    <property type="match status" value="1"/>
</dbReference>
<keyword evidence="3" id="KW-0677">Repeat</keyword>
<proteinExistence type="predicted"/>